<dbReference type="InterPro" id="IPR009394">
    <property type="entry name" value="MmcB-like"/>
</dbReference>
<dbReference type="EMBL" id="JAUSUK010000001">
    <property type="protein sequence ID" value="MDQ0325248.1"/>
    <property type="molecule type" value="Genomic_DNA"/>
</dbReference>
<reference evidence="1 2" key="1">
    <citation type="submission" date="2023-07" db="EMBL/GenBank/DDBJ databases">
        <title>Genomic Encyclopedia of Type Strains, Phase IV (KMG-IV): sequencing the most valuable type-strain genomes for metagenomic binning, comparative biology and taxonomic classification.</title>
        <authorList>
            <person name="Goeker M."/>
        </authorList>
    </citation>
    <scope>NUCLEOTIDE SEQUENCE [LARGE SCALE GENOMIC DNA]</scope>
    <source>
        <strain evidence="1 2">DSM 11549</strain>
    </source>
</reference>
<dbReference type="PIRSF" id="PIRSF031796">
    <property type="entry name" value="UPC031796"/>
    <property type="match status" value="1"/>
</dbReference>
<evidence type="ECO:0008006" key="3">
    <source>
        <dbReference type="Google" id="ProtNLM"/>
    </source>
</evidence>
<dbReference type="Proteomes" id="UP001230253">
    <property type="component" value="Unassembled WGS sequence"/>
</dbReference>
<keyword evidence="2" id="KW-1185">Reference proteome</keyword>
<organism evidence="1 2">
    <name type="scientific">Rhodopseudomonas julia</name>
    <dbReference type="NCBI Taxonomy" id="200617"/>
    <lineage>
        <taxon>Bacteria</taxon>
        <taxon>Pseudomonadati</taxon>
        <taxon>Pseudomonadota</taxon>
        <taxon>Alphaproteobacteria</taxon>
        <taxon>Hyphomicrobiales</taxon>
        <taxon>Nitrobacteraceae</taxon>
        <taxon>Rhodopseudomonas</taxon>
    </lineage>
</organism>
<name>A0ABU0C408_9BRAD</name>
<evidence type="ECO:0000313" key="1">
    <source>
        <dbReference type="EMBL" id="MDQ0325248.1"/>
    </source>
</evidence>
<sequence length="166" mass="18361">MPRIALRTVLVDTDRQPALIDGRQSAAALAIRRGTCRRLRAEGYALLPEVSLSSGRRADLVALGGKGEIVIVEIKSSLADFMADHKWRDYFGYCDRFYFATSADVPLDVFPQDAGLILADAFGAEILRDSEETRLAGARRKEMLVRIARAGANRLHDLEDPDGTRE</sequence>
<protein>
    <recommendedName>
        <fullName evidence="3">DNA repair protein MmcB-related protein</fullName>
    </recommendedName>
</protein>
<dbReference type="RefSeq" id="WP_307153461.1">
    <property type="nucleotide sequence ID" value="NZ_JAUSUK010000001.1"/>
</dbReference>
<dbReference type="Pfam" id="PF06319">
    <property type="entry name" value="MmcB-like"/>
    <property type="match status" value="1"/>
</dbReference>
<comment type="caution">
    <text evidence="1">The sequence shown here is derived from an EMBL/GenBank/DDBJ whole genome shotgun (WGS) entry which is preliminary data.</text>
</comment>
<proteinExistence type="predicted"/>
<gene>
    <name evidence="1" type="ORF">J2R99_001097</name>
</gene>
<accession>A0ABU0C408</accession>
<evidence type="ECO:0000313" key="2">
    <source>
        <dbReference type="Proteomes" id="UP001230253"/>
    </source>
</evidence>